<dbReference type="SUPFAM" id="SSF51735">
    <property type="entry name" value="NAD(P)-binding Rossmann-fold domains"/>
    <property type="match status" value="1"/>
</dbReference>
<protein>
    <submittedName>
        <fullName evidence="3">Malic enzyme-like NAD(P)-binding protein</fullName>
    </submittedName>
</protein>
<comment type="caution">
    <text evidence="3">The sequence shown here is derived from an EMBL/GenBank/DDBJ whole genome shotgun (WGS) entry which is preliminary data.</text>
</comment>
<proteinExistence type="predicted"/>
<feature type="non-terminal residue" evidence="3">
    <location>
        <position position="1"/>
    </location>
</feature>
<dbReference type="PANTHER" id="PTHR43237:SF4">
    <property type="entry name" value="NADP-DEPENDENT MALIC ENZYME"/>
    <property type="match status" value="1"/>
</dbReference>
<feature type="non-terminal residue" evidence="3">
    <location>
        <position position="184"/>
    </location>
</feature>
<dbReference type="InterPro" id="IPR051674">
    <property type="entry name" value="Malate_Decarboxylase"/>
</dbReference>
<dbReference type="InterPro" id="IPR036291">
    <property type="entry name" value="NAD(P)-bd_dom_sf"/>
</dbReference>
<evidence type="ECO:0000256" key="1">
    <source>
        <dbReference type="ARBA" id="ARBA00023002"/>
    </source>
</evidence>
<evidence type="ECO:0000313" key="4">
    <source>
        <dbReference type="Proteomes" id="UP001597024"/>
    </source>
</evidence>
<dbReference type="InterPro" id="IPR012302">
    <property type="entry name" value="Malic_NAD-bd"/>
</dbReference>
<dbReference type="Proteomes" id="UP001597024">
    <property type="component" value="Unassembled WGS sequence"/>
</dbReference>
<keyword evidence="4" id="KW-1185">Reference proteome</keyword>
<dbReference type="Pfam" id="PF03949">
    <property type="entry name" value="Malic_M"/>
    <property type="match status" value="1"/>
</dbReference>
<gene>
    <name evidence="3" type="ORF">ACFQ08_45040</name>
</gene>
<feature type="domain" description="Malic enzyme NAD-binding" evidence="2">
    <location>
        <begin position="1"/>
        <end position="184"/>
    </location>
</feature>
<dbReference type="SMART" id="SM00919">
    <property type="entry name" value="Malic_M"/>
    <property type="match status" value="1"/>
</dbReference>
<keyword evidence="1" id="KW-0560">Oxidoreductase</keyword>
<dbReference type="EMBL" id="JBHTHX010003459">
    <property type="protein sequence ID" value="MFD0891763.1"/>
    <property type="molecule type" value="Genomic_DNA"/>
</dbReference>
<name>A0ABW3E7D5_9ACTN</name>
<evidence type="ECO:0000259" key="2">
    <source>
        <dbReference type="SMART" id="SM00919"/>
    </source>
</evidence>
<dbReference type="Gene3D" id="3.40.50.720">
    <property type="entry name" value="NAD(P)-binding Rossmann-like Domain"/>
    <property type="match status" value="1"/>
</dbReference>
<dbReference type="PANTHER" id="PTHR43237">
    <property type="entry name" value="NADP-DEPENDENT MALIC ENZYME"/>
    <property type="match status" value="1"/>
</dbReference>
<accession>A0ABW3E7D5</accession>
<reference evidence="4" key="1">
    <citation type="journal article" date="2019" name="Int. J. Syst. Evol. Microbiol.">
        <title>The Global Catalogue of Microorganisms (GCM) 10K type strain sequencing project: providing services to taxonomists for standard genome sequencing and annotation.</title>
        <authorList>
            <consortium name="The Broad Institute Genomics Platform"/>
            <consortium name="The Broad Institute Genome Sequencing Center for Infectious Disease"/>
            <person name="Wu L."/>
            <person name="Ma J."/>
        </authorList>
    </citation>
    <scope>NUCLEOTIDE SEQUENCE [LARGE SCALE GENOMIC DNA]</scope>
    <source>
        <strain evidence="4">CCUG 62974</strain>
    </source>
</reference>
<sequence length="184" mass="18991">VLRLLLAAGARNVVVCDYLGAVHSGREDLDDSLRWIAEHTNAEGYAGDLRGAIKGADVFVGVSAPGILTGDDIATMADGAVVFALANPEPEVSPDDAREHAAVVATGRSDYPNQINNVLAFPGVFRGLLDAQASVVTQEMLLAAARALAAVVTDEELGPNYIIPSVFHADVSTAVAAAVRESAG</sequence>
<organism evidence="3 4">
    <name type="scientific">Streptosporangium algeriense</name>
    <dbReference type="NCBI Taxonomy" id="1682748"/>
    <lineage>
        <taxon>Bacteria</taxon>
        <taxon>Bacillati</taxon>
        <taxon>Actinomycetota</taxon>
        <taxon>Actinomycetes</taxon>
        <taxon>Streptosporangiales</taxon>
        <taxon>Streptosporangiaceae</taxon>
        <taxon>Streptosporangium</taxon>
    </lineage>
</organism>
<evidence type="ECO:0000313" key="3">
    <source>
        <dbReference type="EMBL" id="MFD0891763.1"/>
    </source>
</evidence>